<dbReference type="Gene3D" id="1.10.10.1710">
    <property type="entry name" value="Deoxyribodipyrimidine photolyase-related"/>
    <property type="match status" value="1"/>
</dbReference>
<name>A0A6J7QVJ3_9ZZZZ</name>
<sequence length="511" mass="58731">MEGFLPDRRTIFKMSLETVWVFGDQLNRHIGALQFAHPDTHQILLVESRSKIASRPWHVQRAHFMIASMRRFADELRQEGFSVDYQQAESMSAGVKSHQAAYAPSRIVVTEPNSYTARQLVESLGVQVEKSNQFLCDSTTFSQFAETRKSLKMEDFYRWQRKRLDILMDGDTPVGGKWNFDEDNREPPPKTGHDRWPSPVLQKLDDIDAQVVSDVSANTWGALPDGTWATTRAGALKRLKFFITQLLPIFGEHEDAMLQSNWHLAHALLSPYLNNGLLLPDEVVRAAEEAFLAGKVPINSAEGFIRQIIGWREYIWNCYWRWGPEYKDLNALNAQRPLPALFTSRDSTKMRCVQSSLQHIYDRAYSHHIERLMVLGNFALISGVNPQEFTRWMWNSYVDAAEWVMVPNVIGMSQFADGGMLATKPYASGGAYIDRMSDHCKGCVYDRKKRVGEDACPFTVLYWDFFLRHEEVFVKNPRVARQVRAAQQLKDRDEMRETAVTILARLDRGDL</sequence>
<protein>
    <submittedName>
        <fullName evidence="2">Unannotated protein</fullName>
    </submittedName>
</protein>
<dbReference type="EMBL" id="CAFBPQ010000012">
    <property type="protein sequence ID" value="CAB5019803.1"/>
    <property type="molecule type" value="Genomic_DNA"/>
</dbReference>
<feature type="region of interest" description="Disordered" evidence="1">
    <location>
        <begin position="177"/>
        <end position="197"/>
    </location>
</feature>
<dbReference type="SUPFAM" id="SSF48173">
    <property type="entry name" value="Cryptochrome/photolyase FAD-binding domain"/>
    <property type="match status" value="1"/>
</dbReference>
<dbReference type="InterPro" id="IPR014729">
    <property type="entry name" value="Rossmann-like_a/b/a_fold"/>
</dbReference>
<dbReference type="AlphaFoldDB" id="A0A6J7QVJ3"/>
<gene>
    <name evidence="2" type="ORF">UFOPK4121_00580</name>
</gene>
<reference evidence="2" key="1">
    <citation type="submission" date="2020-05" db="EMBL/GenBank/DDBJ databases">
        <authorList>
            <person name="Chiriac C."/>
            <person name="Salcher M."/>
            <person name="Ghai R."/>
            <person name="Kavagutti S V."/>
        </authorList>
    </citation>
    <scope>NUCLEOTIDE SEQUENCE</scope>
</reference>
<proteinExistence type="predicted"/>
<dbReference type="Pfam" id="PF04244">
    <property type="entry name" value="DPRP"/>
    <property type="match status" value="1"/>
</dbReference>
<evidence type="ECO:0000256" key="1">
    <source>
        <dbReference type="SAM" id="MobiDB-lite"/>
    </source>
</evidence>
<dbReference type="Gene3D" id="1.10.579.10">
    <property type="entry name" value="DNA Cyclobutane Dipyrimidine Photolyase, subunit A, domain 3"/>
    <property type="match status" value="1"/>
</dbReference>
<dbReference type="InterPro" id="IPR007357">
    <property type="entry name" value="PhrB-like"/>
</dbReference>
<organism evidence="2">
    <name type="scientific">freshwater metagenome</name>
    <dbReference type="NCBI Taxonomy" id="449393"/>
    <lineage>
        <taxon>unclassified sequences</taxon>
        <taxon>metagenomes</taxon>
        <taxon>ecological metagenomes</taxon>
    </lineage>
</organism>
<dbReference type="PANTHER" id="PTHR38657:SF1">
    <property type="entry name" value="SLR1343 PROTEIN"/>
    <property type="match status" value="1"/>
</dbReference>
<dbReference type="InterPro" id="IPR052551">
    <property type="entry name" value="UV-DNA_repair_photolyase"/>
</dbReference>
<accession>A0A6J7QVJ3</accession>
<dbReference type="Gene3D" id="3.40.50.620">
    <property type="entry name" value="HUPs"/>
    <property type="match status" value="1"/>
</dbReference>
<dbReference type="InterPro" id="IPR036134">
    <property type="entry name" value="Crypto/Photolyase_FAD-like_sf"/>
</dbReference>
<feature type="compositionally biased region" description="Basic and acidic residues" evidence="1">
    <location>
        <begin position="179"/>
        <end position="196"/>
    </location>
</feature>
<evidence type="ECO:0000313" key="2">
    <source>
        <dbReference type="EMBL" id="CAB5019803.1"/>
    </source>
</evidence>
<dbReference type="Gene3D" id="1.25.40.80">
    <property type="match status" value="1"/>
</dbReference>
<dbReference type="PANTHER" id="PTHR38657">
    <property type="entry name" value="SLR1343 PROTEIN"/>
    <property type="match status" value="1"/>
</dbReference>